<dbReference type="GeneID" id="81442368"/>
<reference evidence="1" key="2">
    <citation type="journal article" date="2023" name="IMA Fungus">
        <title>Comparative genomic study of the Penicillium genus elucidates a diverse pangenome and 15 lateral gene transfer events.</title>
        <authorList>
            <person name="Petersen C."/>
            <person name="Sorensen T."/>
            <person name="Nielsen M.R."/>
            <person name="Sondergaard T.E."/>
            <person name="Sorensen J.L."/>
            <person name="Fitzpatrick D.A."/>
            <person name="Frisvad J.C."/>
            <person name="Nielsen K.L."/>
        </authorList>
    </citation>
    <scope>NUCLEOTIDE SEQUENCE</scope>
    <source>
        <strain evidence="1">IBT 29864</strain>
    </source>
</reference>
<dbReference type="OrthoDB" id="2663223at2759"/>
<sequence length="123" mass="14463">WKGHIKAAAEAQEVWQYIDPDLSDQEISTIPKGLQPPDIQTLDLSADERAHLTYLVSAYKKKQKQWDKVKERLAKINQLIIQRVDRDVDELILGISSPREQLKLLKGRFTTREEDRWLRLRET</sequence>
<comment type="caution">
    <text evidence="1">The sequence shown here is derived from an EMBL/GenBank/DDBJ whole genome shotgun (WGS) entry which is preliminary data.</text>
</comment>
<dbReference type="RefSeq" id="XP_056552189.1">
    <property type="nucleotide sequence ID" value="XM_056703189.1"/>
</dbReference>
<reference evidence="1" key="1">
    <citation type="submission" date="2022-11" db="EMBL/GenBank/DDBJ databases">
        <authorList>
            <person name="Petersen C."/>
        </authorList>
    </citation>
    <scope>NUCLEOTIDE SEQUENCE</scope>
    <source>
        <strain evidence="1">IBT 29864</strain>
    </source>
</reference>
<dbReference type="Proteomes" id="UP001147782">
    <property type="component" value="Unassembled WGS sequence"/>
</dbReference>
<evidence type="ECO:0000313" key="2">
    <source>
        <dbReference type="Proteomes" id="UP001147782"/>
    </source>
</evidence>
<keyword evidence="2" id="KW-1185">Reference proteome</keyword>
<organism evidence="1 2">
    <name type="scientific">Penicillium cataractarum</name>
    <dbReference type="NCBI Taxonomy" id="2100454"/>
    <lineage>
        <taxon>Eukaryota</taxon>
        <taxon>Fungi</taxon>
        <taxon>Dikarya</taxon>
        <taxon>Ascomycota</taxon>
        <taxon>Pezizomycotina</taxon>
        <taxon>Eurotiomycetes</taxon>
        <taxon>Eurotiomycetidae</taxon>
        <taxon>Eurotiales</taxon>
        <taxon>Aspergillaceae</taxon>
        <taxon>Penicillium</taxon>
    </lineage>
</organism>
<proteinExistence type="predicted"/>
<evidence type="ECO:0000313" key="1">
    <source>
        <dbReference type="EMBL" id="KAJ5364563.1"/>
    </source>
</evidence>
<feature type="non-terminal residue" evidence="1">
    <location>
        <position position="123"/>
    </location>
</feature>
<dbReference type="EMBL" id="JAPZBS010000008">
    <property type="protein sequence ID" value="KAJ5364563.1"/>
    <property type="molecule type" value="Genomic_DNA"/>
</dbReference>
<accession>A0A9W9RQI6</accession>
<gene>
    <name evidence="1" type="ORF">N7496_010276</name>
</gene>
<name>A0A9W9RQI6_9EURO</name>
<protein>
    <submittedName>
        <fullName evidence="1">Uncharacterized protein</fullName>
    </submittedName>
</protein>
<dbReference type="AlphaFoldDB" id="A0A9W9RQI6"/>